<feature type="compositionally biased region" description="Polar residues" evidence="1">
    <location>
        <begin position="7"/>
        <end position="16"/>
    </location>
</feature>
<keyword evidence="3" id="KW-1185">Reference proteome</keyword>
<dbReference type="Proteomes" id="UP000785679">
    <property type="component" value="Unassembled WGS sequence"/>
</dbReference>
<evidence type="ECO:0000313" key="2">
    <source>
        <dbReference type="EMBL" id="TNV72286.1"/>
    </source>
</evidence>
<feature type="region of interest" description="Disordered" evidence="1">
    <location>
        <begin position="1"/>
        <end position="28"/>
    </location>
</feature>
<dbReference type="EMBL" id="RRYP01023149">
    <property type="protein sequence ID" value="TNV72286.1"/>
    <property type="molecule type" value="Genomic_DNA"/>
</dbReference>
<name>A0A8J8NC68_HALGN</name>
<comment type="caution">
    <text evidence="2">The sequence shown here is derived from an EMBL/GenBank/DDBJ whole genome shotgun (WGS) entry which is preliminary data.</text>
</comment>
<organism evidence="2 3">
    <name type="scientific">Halteria grandinella</name>
    <dbReference type="NCBI Taxonomy" id="5974"/>
    <lineage>
        <taxon>Eukaryota</taxon>
        <taxon>Sar</taxon>
        <taxon>Alveolata</taxon>
        <taxon>Ciliophora</taxon>
        <taxon>Intramacronucleata</taxon>
        <taxon>Spirotrichea</taxon>
        <taxon>Stichotrichia</taxon>
        <taxon>Sporadotrichida</taxon>
        <taxon>Halteriidae</taxon>
        <taxon>Halteria</taxon>
    </lineage>
</organism>
<dbReference type="AlphaFoldDB" id="A0A8J8NC68"/>
<gene>
    <name evidence="2" type="ORF">FGO68_gene9552</name>
</gene>
<evidence type="ECO:0000256" key="1">
    <source>
        <dbReference type="SAM" id="MobiDB-lite"/>
    </source>
</evidence>
<evidence type="ECO:0000313" key="3">
    <source>
        <dbReference type="Proteomes" id="UP000785679"/>
    </source>
</evidence>
<sequence>MNRDSVKTAQQKSGAGNQRAESKFSSSKYSDWPDFFLRSDQHQLYPAATDGLFHFNLHTTHGSPFLIGPQKPQINQLPPHSALSNYITPLSDTGRNIQTSPIRGGSGLQLSKAPNRQNLLKKIIEIQRGREKATSLSGSAVVNKRQRFTKDDIKDFLSMNKSGGGSPSNLNRTQTPALNSALETHIQEGNLSEIPDVQYNVQGAKNYKHFGIRAEQERYLQNRSQLSKSTRISNRLSSQGNRFVPQNRDRLNSQASQMTTSLLSPFGGTQRVQTGGIASYSGMNDVPEISPYQMFSQERAQ</sequence>
<proteinExistence type="predicted"/>
<protein>
    <submittedName>
        <fullName evidence="2">Uncharacterized protein</fullName>
    </submittedName>
</protein>
<accession>A0A8J8NC68</accession>
<reference evidence="2" key="1">
    <citation type="submission" date="2019-06" db="EMBL/GenBank/DDBJ databases">
        <authorList>
            <person name="Zheng W."/>
        </authorList>
    </citation>
    <scope>NUCLEOTIDE SEQUENCE</scope>
    <source>
        <strain evidence="2">QDHG01</strain>
    </source>
</reference>